<evidence type="ECO:0000313" key="3">
    <source>
        <dbReference type="EMBL" id="KUI61142.1"/>
    </source>
</evidence>
<dbReference type="Proteomes" id="UP000078576">
    <property type="component" value="Unassembled WGS sequence"/>
</dbReference>
<dbReference type="PANTHER" id="PTHR33112:SF16">
    <property type="entry name" value="HETEROKARYON INCOMPATIBILITY DOMAIN-CONTAINING PROTEIN"/>
    <property type="match status" value="1"/>
</dbReference>
<dbReference type="InterPro" id="IPR018908">
    <property type="entry name" value="TMEM234"/>
</dbReference>
<feature type="transmembrane region" description="Helical" evidence="1">
    <location>
        <begin position="19"/>
        <end position="37"/>
    </location>
</feature>
<sequence>MAAEDGQVPEPQQPGPLNYILGFLMVGLAWGLTTPFIRKAAKDHHPAPHPILESDAVKRSWLKSKVYGTFLAVVDLLRNPRYAVPLLLNLTGSVWFFLLIGQAELSLTVPIVNTLAFLFTVVGDWWVDGKIYKSPNITSEGPPLYDRSIGPPTYDEWWTENCARSENELRISASAGNICCAVLLGLKLADSIYNQYEQIYVQHGWVKEAGKRSADTRNWHIFISSEEGPLAPLASIPYLPTGSHPPTDTESSQSLSWAKERIEGCISSHPCASFDSQTRTLPTRLIDIGENPEVAGVGLRNTSDFPNETQYTALSHCWGDHRPKCITTSNNYDGEYREIAWADIPKTFRDAILFTQRLNIRYIWIDSICIIQPLDKEDKTPAGIQAKLRTVNDWLHEAVRMSDYYYNASITLAAVSSGNCQGGLFSNRTDRKHYLFNATVGGKHCRFYAFQKSEDIDVFNNMVTVPTGTHHPLLSRCWVYQERLISRRVLCFTEDQLIFNCFCEQTLQDASCYPIDLGYNLKQKYWGLLSNTAGLDNQELSFDARLHLSSWWYIIQGYTGLHLTNPTDRLPAFAGIAQQVLSQKRPEDKVGNGYLCGVRADVLHEDLMWRPCFSRDVRKQDFRHLAPTWSWASYPGGVFNPTDESYKPEVEFVSDSLKFTAAGRFGACIGGYITIKAPAIDCVWKVGLERDDCLSYEQVLILDPYSSPEQSAVFFVPDYRGGYPGLEELKDGDEVKVKVIQVCRDVIGALVLYQSTKTQHYRRVSTTIKADTKEGKLMKPPYREKIEEVLSYQFGKAERQILSLE</sequence>
<dbReference type="PANTHER" id="PTHR33112">
    <property type="entry name" value="DOMAIN PROTEIN, PUTATIVE-RELATED"/>
    <property type="match status" value="1"/>
</dbReference>
<proteinExistence type="predicted"/>
<dbReference type="Pfam" id="PF10639">
    <property type="entry name" value="TMEM234"/>
    <property type="match status" value="1"/>
</dbReference>
<evidence type="ECO:0000259" key="2">
    <source>
        <dbReference type="Pfam" id="PF06985"/>
    </source>
</evidence>
<reference evidence="4" key="1">
    <citation type="submission" date="2014-12" db="EMBL/GenBank/DDBJ databases">
        <title>Genome Sequence of Valsa Canker Pathogens Uncovers a Specific Adaption of Colonization on Woody Bark.</title>
        <authorList>
            <person name="Yin Z."/>
            <person name="Liu H."/>
            <person name="Gao X."/>
            <person name="Li Z."/>
            <person name="Song N."/>
            <person name="Ke X."/>
            <person name="Dai Q."/>
            <person name="Wu Y."/>
            <person name="Sun Y."/>
            <person name="Xu J.-R."/>
            <person name="Kang Z.K."/>
            <person name="Wang L."/>
            <person name="Huang L."/>
        </authorList>
    </citation>
    <scope>NUCLEOTIDE SEQUENCE [LARGE SCALE GENOMIC DNA]</scope>
    <source>
        <strain evidence="4">SXYL134</strain>
    </source>
</reference>
<dbReference type="EMBL" id="KN714768">
    <property type="protein sequence ID" value="KUI61142.1"/>
    <property type="molecule type" value="Genomic_DNA"/>
</dbReference>
<feature type="transmembrane region" description="Helical" evidence="1">
    <location>
        <begin position="107"/>
        <end position="127"/>
    </location>
</feature>
<keyword evidence="1" id="KW-1133">Transmembrane helix</keyword>
<protein>
    <recommendedName>
        <fullName evidence="2">Heterokaryon incompatibility domain-containing protein</fullName>
    </recommendedName>
</protein>
<feature type="domain" description="Heterokaryon incompatibility" evidence="2">
    <location>
        <begin position="311"/>
        <end position="482"/>
    </location>
</feature>
<accession>A0A194VAU0</accession>
<keyword evidence="4" id="KW-1185">Reference proteome</keyword>
<evidence type="ECO:0000313" key="4">
    <source>
        <dbReference type="Proteomes" id="UP000078576"/>
    </source>
</evidence>
<evidence type="ECO:0000256" key="1">
    <source>
        <dbReference type="SAM" id="Phobius"/>
    </source>
</evidence>
<organism evidence="3 4">
    <name type="scientific">Cytospora mali</name>
    <name type="common">Apple Valsa canker fungus</name>
    <name type="synonym">Valsa mali</name>
    <dbReference type="NCBI Taxonomy" id="578113"/>
    <lineage>
        <taxon>Eukaryota</taxon>
        <taxon>Fungi</taxon>
        <taxon>Dikarya</taxon>
        <taxon>Ascomycota</taxon>
        <taxon>Pezizomycotina</taxon>
        <taxon>Sordariomycetes</taxon>
        <taxon>Sordariomycetidae</taxon>
        <taxon>Diaporthales</taxon>
        <taxon>Cytosporaceae</taxon>
        <taxon>Cytospora</taxon>
    </lineage>
</organism>
<name>A0A194VAU0_CYTMA</name>
<keyword evidence="1" id="KW-0812">Transmembrane</keyword>
<dbReference type="InterPro" id="IPR010730">
    <property type="entry name" value="HET"/>
</dbReference>
<keyword evidence="1" id="KW-0472">Membrane</keyword>
<dbReference type="Pfam" id="PF06985">
    <property type="entry name" value="HET"/>
    <property type="match status" value="1"/>
</dbReference>
<dbReference type="OrthoDB" id="43458at2759"/>
<dbReference type="AlphaFoldDB" id="A0A194VAU0"/>
<gene>
    <name evidence="3" type="ORF">VP1G_08313</name>
</gene>